<comment type="caution">
    <text evidence="1">The sequence shown here is derived from an EMBL/GenBank/DDBJ whole genome shotgun (WGS) entry which is preliminary data.</text>
</comment>
<evidence type="ECO:0000313" key="1">
    <source>
        <dbReference type="EMBL" id="KAH3821832.1"/>
    </source>
</evidence>
<sequence length="56" mass="6090">MGDIDSGNILKDMQVFYPVNLPEREQEIAVSGESEVTTFASTMPQCLTDKGVILGN</sequence>
<gene>
    <name evidence="1" type="ORF">DPMN_123600</name>
</gene>
<accession>A0A9D4GRX2</accession>
<reference evidence="1" key="2">
    <citation type="submission" date="2020-11" db="EMBL/GenBank/DDBJ databases">
        <authorList>
            <person name="McCartney M.A."/>
            <person name="Auch B."/>
            <person name="Kono T."/>
            <person name="Mallez S."/>
            <person name="Becker A."/>
            <person name="Gohl D.M."/>
            <person name="Silverstein K.A.T."/>
            <person name="Koren S."/>
            <person name="Bechman K.B."/>
            <person name="Herman A."/>
            <person name="Abrahante J.E."/>
            <person name="Garbe J."/>
        </authorList>
    </citation>
    <scope>NUCLEOTIDE SEQUENCE</scope>
    <source>
        <strain evidence="1">Duluth1</strain>
        <tissue evidence="1">Whole animal</tissue>
    </source>
</reference>
<reference evidence="1" key="1">
    <citation type="journal article" date="2019" name="bioRxiv">
        <title>The Genome of the Zebra Mussel, Dreissena polymorpha: A Resource for Invasive Species Research.</title>
        <authorList>
            <person name="McCartney M.A."/>
            <person name="Auch B."/>
            <person name="Kono T."/>
            <person name="Mallez S."/>
            <person name="Zhang Y."/>
            <person name="Obille A."/>
            <person name="Becker A."/>
            <person name="Abrahante J.E."/>
            <person name="Garbe J."/>
            <person name="Badalamenti J.P."/>
            <person name="Herman A."/>
            <person name="Mangelson H."/>
            <person name="Liachko I."/>
            <person name="Sullivan S."/>
            <person name="Sone E.D."/>
            <person name="Koren S."/>
            <person name="Silverstein K.A.T."/>
            <person name="Beckman K.B."/>
            <person name="Gohl D.M."/>
        </authorList>
    </citation>
    <scope>NUCLEOTIDE SEQUENCE</scope>
    <source>
        <strain evidence="1">Duluth1</strain>
        <tissue evidence="1">Whole animal</tissue>
    </source>
</reference>
<organism evidence="1 2">
    <name type="scientific">Dreissena polymorpha</name>
    <name type="common">Zebra mussel</name>
    <name type="synonym">Mytilus polymorpha</name>
    <dbReference type="NCBI Taxonomy" id="45954"/>
    <lineage>
        <taxon>Eukaryota</taxon>
        <taxon>Metazoa</taxon>
        <taxon>Spiralia</taxon>
        <taxon>Lophotrochozoa</taxon>
        <taxon>Mollusca</taxon>
        <taxon>Bivalvia</taxon>
        <taxon>Autobranchia</taxon>
        <taxon>Heteroconchia</taxon>
        <taxon>Euheterodonta</taxon>
        <taxon>Imparidentia</taxon>
        <taxon>Neoheterodontei</taxon>
        <taxon>Myida</taxon>
        <taxon>Dreissenoidea</taxon>
        <taxon>Dreissenidae</taxon>
        <taxon>Dreissena</taxon>
    </lineage>
</organism>
<dbReference type="Proteomes" id="UP000828390">
    <property type="component" value="Unassembled WGS sequence"/>
</dbReference>
<name>A0A9D4GRX2_DREPO</name>
<dbReference type="EMBL" id="JAIWYP010000005">
    <property type="protein sequence ID" value="KAH3821832.1"/>
    <property type="molecule type" value="Genomic_DNA"/>
</dbReference>
<keyword evidence="2" id="KW-1185">Reference proteome</keyword>
<evidence type="ECO:0000313" key="2">
    <source>
        <dbReference type="Proteomes" id="UP000828390"/>
    </source>
</evidence>
<dbReference type="AlphaFoldDB" id="A0A9D4GRX2"/>
<proteinExistence type="predicted"/>
<protein>
    <submittedName>
        <fullName evidence="1">Uncharacterized protein</fullName>
    </submittedName>
</protein>